<protein>
    <submittedName>
        <fullName evidence="1">Uncharacterized protein</fullName>
    </submittedName>
</protein>
<evidence type="ECO:0000313" key="1">
    <source>
        <dbReference type="EMBL" id="GBL72952.1"/>
    </source>
</evidence>
<dbReference type="AlphaFoldDB" id="A0A4Y1ZZP7"/>
<proteinExistence type="predicted"/>
<accession>A0A4Y1ZZP7</accession>
<gene>
    <name evidence="1" type="ORF">AVEN_128134_1</name>
</gene>
<evidence type="ECO:0000313" key="2">
    <source>
        <dbReference type="Proteomes" id="UP000499080"/>
    </source>
</evidence>
<dbReference type="EMBL" id="BGPR01000002">
    <property type="protein sequence ID" value="GBL72952.1"/>
    <property type="molecule type" value="Genomic_DNA"/>
</dbReference>
<organism evidence="1 2">
    <name type="scientific">Araneus ventricosus</name>
    <name type="common">Orbweaver spider</name>
    <name type="synonym">Epeira ventricosa</name>
    <dbReference type="NCBI Taxonomy" id="182803"/>
    <lineage>
        <taxon>Eukaryota</taxon>
        <taxon>Metazoa</taxon>
        <taxon>Ecdysozoa</taxon>
        <taxon>Arthropoda</taxon>
        <taxon>Chelicerata</taxon>
        <taxon>Arachnida</taxon>
        <taxon>Araneae</taxon>
        <taxon>Araneomorphae</taxon>
        <taxon>Entelegynae</taxon>
        <taxon>Araneoidea</taxon>
        <taxon>Araneidae</taxon>
        <taxon>Araneus</taxon>
    </lineage>
</organism>
<dbReference type="Proteomes" id="UP000499080">
    <property type="component" value="Unassembled WGS sequence"/>
</dbReference>
<reference evidence="1 2" key="1">
    <citation type="journal article" date="2019" name="Sci. Rep.">
        <title>Orb-weaving spider Araneus ventricosus genome elucidates the spidroin gene catalogue.</title>
        <authorList>
            <person name="Kono N."/>
            <person name="Nakamura H."/>
            <person name="Ohtoshi R."/>
            <person name="Moran D.A.P."/>
            <person name="Shinohara A."/>
            <person name="Yoshida Y."/>
            <person name="Fujiwara M."/>
            <person name="Mori M."/>
            <person name="Tomita M."/>
            <person name="Arakawa K."/>
        </authorList>
    </citation>
    <scope>NUCLEOTIDE SEQUENCE [LARGE SCALE GENOMIC DNA]</scope>
</reference>
<sequence>MKLRLSKAQSIAVIHHRDYYSQALAKGLLKMSKRYRGRYLTTRFCKRSLNFSDPPKGCYYSIRQLTKGASLAKDLATVMGSIKRPFHQSSGSANQHHGVAPRVFTSQLSSLSPLLRSSSLLKHLPLEPRGVLEELILSDLSTR</sequence>
<comment type="caution">
    <text evidence="1">The sequence shown here is derived from an EMBL/GenBank/DDBJ whole genome shotgun (WGS) entry which is preliminary data.</text>
</comment>
<name>A0A4Y1ZZP7_ARAVE</name>
<keyword evidence="2" id="KW-1185">Reference proteome</keyword>